<evidence type="ECO:0000313" key="8">
    <source>
        <dbReference type="Proteomes" id="UP000516148"/>
    </source>
</evidence>
<reference evidence="7 8" key="1">
    <citation type="submission" date="2020-09" db="EMBL/GenBank/DDBJ databases">
        <title>Sphingomonas sp., a new species isolated from pork steak.</title>
        <authorList>
            <person name="Heidler von Heilborn D."/>
        </authorList>
    </citation>
    <scope>NUCLEOTIDE SEQUENCE [LARGE SCALE GENOMIC DNA]</scope>
    <source>
        <strain evidence="8">S8-3T</strain>
    </source>
</reference>
<dbReference type="PROSITE" id="PS00070">
    <property type="entry name" value="ALDEHYDE_DEHYDR_CYS"/>
    <property type="match status" value="1"/>
</dbReference>
<keyword evidence="8" id="KW-1185">Reference proteome</keyword>
<feature type="active site" evidence="4">
    <location>
        <position position="257"/>
    </location>
</feature>
<dbReference type="Gene3D" id="3.40.605.10">
    <property type="entry name" value="Aldehyde Dehydrogenase, Chain A, domain 1"/>
    <property type="match status" value="1"/>
</dbReference>
<dbReference type="InterPro" id="IPR029510">
    <property type="entry name" value="Ald_DH_CS_GLU"/>
</dbReference>
<dbReference type="PANTHER" id="PTHR43720:SF2">
    <property type="entry name" value="2-AMINOMUCONIC SEMIALDEHYDE DEHYDROGENASE"/>
    <property type="match status" value="1"/>
</dbReference>
<organism evidence="7 8">
    <name type="scientific">Sphingomonas alpina</name>
    <dbReference type="NCBI Taxonomy" id="653931"/>
    <lineage>
        <taxon>Bacteria</taxon>
        <taxon>Pseudomonadati</taxon>
        <taxon>Pseudomonadota</taxon>
        <taxon>Alphaproteobacteria</taxon>
        <taxon>Sphingomonadales</taxon>
        <taxon>Sphingomonadaceae</taxon>
        <taxon>Sphingomonas</taxon>
    </lineage>
</organism>
<dbReference type="Proteomes" id="UP000516148">
    <property type="component" value="Chromosome"/>
</dbReference>
<dbReference type="EMBL" id="CP061038">
    <property type="protein sequence ID" value="QNQ08611.1"/>
    <property type="molecule type" value="Genomic_DNA"/>
</dbReference>
<evidence type="ECO:0000256" key="4">
    <source>
        <dbReference type="PROSITE-ProRule" id="PRU10007"/>
    </source>
</evidence>
<dbReference type="InterPro" id="IPR016161">
    <property type="entry name" value="Ald_DH/histidinol_DH"/>
</dbReference>
<name>A0A7H0LG08_9SPHN</name>
<evidence type="ECO:0000256" key="2">
    <source>
        <dbReference type="ARBA" id="ARBA00023002"/>
    </source>
</evidence>
<evidence type="ECO:0000256" key="1">
    <source>
        <dbReference type="ARBA" id="ARBA00009986"/>
    </source>
</evidence>
<accession>A0A7H0LG08</accession>
<keyword evidence="3" id="KW-0520">NAD</keyword>
<dbReference type="Pfam" id="PF00171">
    <property type="entry name" value="Aldedh"/>
    <property type="match status" value="1"/>
</dbReference>
<dbReference type="SUPFAM" id="SSF53720">
    <property type="entry name" value="ALDH-like"/>
    <property type="match status" value="1"/>
</dbReference>
<dbReference type="KEGG" id="spap:H3Z74_17950"/>
<dbReference type="InterPro" id="IPR016160">
    <property type="entry name" value="Ald_DH_CS_CYS"/>
</dbReference>
<keyword evidence="2 5" id="KW-0560">Oxidoreductase</keyword>
<evidence type="ECO:0000259" key="6">
    <source>
        <dbReference type="Pfam" id="PF00171"/>
    </source>
</evidence>
<dbReference type="InterPro" id="IPR016162">
    <property type="entry name" value="Ald_DH_N"/>
</dbReference>
<dbReference type="PROSITE" id="PS00687">
    <property type="entry name" value="ALDEHYDE_DEHYDR_GLU"/>
    <property type="match status" value="1"/>
</dbReference>
<dbReference type="InterPro" id="IPR016163">
    <property type="entry name" value="Ald_DH_C"/>
</dbReference>
<dbReference type="AlphaFoldDB" id="A0A7H0LG08"/>
<gene>
    <name evidence="7" type="ORF">H3Z74_17950</name>
</gene>
<comment type="similarity">
    <text evidence="1 5">Belongs to the aldehyde dehydrogenase family.</text>
</comment>
<proteinExistence type="inferred from homology"/>
<dbReference type="FunFam" id="3.40.605.10:FF:000007">
    <property type="entry name" value="NAD/NADP-dependent betaine aldehyde dehydrogenase"/>
    <property type="match status" value="1"/>
</dbReference>
<evidence type="ECO:0000313" key="7">
    <source>
        <dbReference type="EMBL" id="QNQ08611.1"/>
    </source>
</evidence>
<protein>
    <submittedName>
        <fullName evidence="7">Aldehyde dehydrogenase</fullName>
    </submittedName>
</protein>
<dbReference type="PANTHER" id="PTHR43720">
    <property type="entry name" value="2-AMINOMUCONIC SEMIALDEHYDE DEHYDROGENASE"/>
    <property type="match status" value="1"/>
</dbReference>
<dbReference type="GO" id="GO:0016620">
    <property type="term" value="F:oxidoreductase activity, acting on the aldehyde or oxo group of donors, NAD or NADP as acceptor"/>
    <property type="evidence" value="ECO:0007669"/>
    <property type="project" value="InterPro"/>
</dbReference>
<evidence type="ECO:0000256" key="3">
    <source>
        <dbReference type="ARBA" id="ARBA00023027"/>
    </source>
</evidence>
<feature type="domain" description="Aldehyde dehydrogenase" evidence="6">
    <location>
        <begin position="27"/>
        <end position="482"/>
    </location>
</feature>
<dbReference type="InterPro" id="IPR015590">
    <property type="entry name" value="Aldehyde_DH_dom"/>
</dbReference>
<dbReference type="RefSeq" id="WP_187760939.1">
    <property type="nucleotide sequence ID" value="NZ_CP061038.1"/>
</dbReference>
<sequence>MISTPIPGTIPAVSAIIDGATITAASGPPIAVVDPATEEVIIEIAEAGDALVDRAVAAARRAFEGPWRRMDVEARQAALRSCADRIDAATDELAILETANTGIPIGQVRDRQIARAAYNFRFFADYIGQSTSELYEQDPNYLTFVRREPVGVAALIAPWNAPIALGSMKIAAAIAFGNACVIKPSEQAPLGVDRLVELLQEILPTGLVNLVNGRGVTTGDRLVRHDQVDLVSFTGGTATGRAIMAAAGQGLKPATMELGGKSANIIFDSADFDQALDAALLSIFTTNGQQCLAGSRILVQRGIADRFIEAFVARAKALRIGHPLAPDTEIGPLASRRHLDHVLGFVPVSDRTGVQLLAGGRRAPGFDHGNYIEPTVVTVADINDRICQDEIFGPFAAITTFDTAEEAYALANGTRFGLVSYVWSQDIATIMEAQDRLSSGIVWCNTPMMRELRAPFGGYGDSGVGAEGGRACEAFYTRQKTVSIPRRPLGLRKLGAR</sequence>
<dbReference type="CDD" id="cd07093">
    <property type="entry name" value="ALDH_F8_HMSADH"/>
    <property type="match status" value="1"/>
</dbReference>
<evidence type="ECO:0000256" key="5">
    <source>
        <dbReference type="RuleBase" id="RU003345"/>
    </source>
</evidence>
<dbReference type="FunFam" id="3.40.309.10:FF:000012">
    <property type="entry name" value="Betaine aldehyde dehydrogenase"/>
    <property type="match status" value="1"/>
</dbReference>
<dbReference type="Gene3D" id="3.40.309.10">
    <property type="entry name" value="Aldehyde Dehydrogenase, Chain A, domain 2"/>
    <property type="match status" value="1"/>
</dbReference>